<evidence type="ECO:0000256" key="5">
    <source>
        <dbReference type="ARBA" id="ARBA00023015"/>
    </source>
</evidence>
<gene>
    <name evidence="11" type="ORF">BHF71_07640</name>
</gene>
<keyword evidence="7" id="KW-0238">DNA-binding</keyword>
<accession>A0A1D2YVL5</accession>
<reference evidence="11 12" key="1">
    <citation type="submission" date="2016-09" db="EMBL/GenBank/DDBJ databases">
        <title>Draft genome sequence for the type strain of Vulcanibacillus modesticaldus BR, a strictly anaerobic, moderately thermophilic, and nitrate-reducing bacterium from deep sea-hydrothermal vents of the Mid-Atlantic Ridge.</title>
        <authorList>
            <person name="Abin C.A."/>
            <person name="Hollibaugh J.T."/>
        </authorList>
    </citation>
    <scope>NUCLEOTIDE SEQUENCE [LARGE SCALE GENOMIC DNA]</scope>
    <source>
        <strain evidence="11 12">BR</strain>
    </source>
</reference>
<dbReference type="PANTHER" id="PTHR32248:SF4">
    <property type="entry name" value="RNA POLYMERASE SIGMA-54 FACTOR"/>
    <property type="match status" value="1"/>
</dbReference>
<feature type="domain" description="RNA polymerase sigma factor 54 DNA-binding" evidence="9">
    <location>
        <begin position="286"/>
        <end position="442"/>
    </location>
</feature>
<dbReference type="GO" id="GO:0000428">
    <property type="term" value="C:DNA-directed RNA polymerase complex"/>
    <property type="evidence" value="ECO:0007669"/>
    <property type="project" value="UniProtKB-KW"/>
</dbReference>
<sequence length="443" mass="51851">MEMNYGLFQQQTQKLFMTKELRQAITLLQYPTIELTEFLYEEIVNNPVFEIDDKELARYEYFYRNQYKSRSIKYSSEEDFNIWEKISVHEISLEEHLLEQARFLSLRKKDYEILKFLIGSLDESGYLKVPLDEVGKRFQISVADVNRVLRILQSLEPKGIGARDLKESLLLQLKAIDPIDYQAIEIVEHHLSDLAERKFTKIAKKLQITTQEVQLLFDFIRTLSPKPAMGFNGGELPRYIIPDVILEFVDDEFVVIVNDAMLPRLKINPYYRQYLLNNPKGDQTSKYIIEKFHSAEWLIKSIEQRRNTLYKVTNAIIKHQVSFFKNHSLKPLKLREIADEIGMHESTVSRAVNQKYLQTPLGIFELKYFFSTGLSTSDGDVTSSENVKKLLQEIIDNEDKRKPLSDQKIANLLNKKGINISRRTIAKYRDELGILSSSARKRY</sequence>
<dbReference type="PIRSF" id="PIRSF000774">
    <property type="entry name" value="RpoN"/>
    <property type="match status" value="1"/>
</dbReference>
<feature type="domain" description="RNA polymerase sigma factor 54 core-binding" evidence="10">
    <location>
        <begin position="84"/>
        <end position="271"/>
    </location>
</feature>
<dbReference type="Gene3D" id="1.10.10.60">
    <property type="entry name" value="Homeodomain-like"/>
    <property type="match status" value="1"/>
</dbReference>
<dbReference type="GO" id="GO:0006352">
    <property type="term" value="P:DNA-templated transcription initiation"/>
    <property type="evidence" value="ECO:0007669"/>
    <property type="project" value="InterPro"/>
</dbReference>
<keyword evidence="12" id="KW-1185">Reference proteome</keyword>
<dbReference type="Pfam" id="PF04963">
    <property type="entry name" value="Sigma54_CBD"/>
    <property type="match status" value="1"/>
</dbReference>
<dbReference type="EMBL" id="MIJF01000015">
    <property type="protein sequence ID" value="OEF99693.1"/>
    <property type="molecule type" value="Genomic_DNA"/>
</dbReference>
<dbReference type="InterPro" id="IPR000394">
    <property type="entry name" value="RNA_pol_sigma_54"/>
</dbReference>
<dbReference type="STRING" id="337097.BHF71_07640"/>
<organism evidence="11 12">
    <name type="scientific">Vulcanibacillus modesticaldus</name>
    <dbReference type="NCBI Taxonomy" id="337097"/>
    <lineage>
        <taxon>Bacteria</taxon>
        <taxon>Bacillati</taxon>
        <taxon>Bacillota</taxon>
        <taxon>Bacilli</taxon>
        <taxon>Bacillales</taxon>
        <taxon>Bacillaceae</taxon>
        <taxon>Vulcanibacillus</taxon>
    </lineage>
</organism>
<protein>
    <submittedName>
        <fullName evidence="11">RNA polymerase sigma-54 factor</fullName>
    </submittedName>
</protein>
<evidence type="ECO:0000259" key="10">
    <source>
        <dbReference type="Pfam" id="PF04963"/>
    </source>
</evidence>
<keyword evidence="8" id="KW-0804">Transcription</keyword>
<comment type="caution">
    <text evidence="11">The sequence shown here is derived from an EMBL/GenBank/DDBJ whole genome shotgun (WGS) entry which is preliminary data.</text>
</comment>
<dbReference type="InterPro" id="IPR038709">
    <property type="entry name" value="RpoN_core-bd_sf"/>
</dbReference>
<dbReference type="Pfam" id="PF04552">
    <property type="entry name" value="Sigma54_DBD"/>
    <property type="match status" value="1"/>
</dbReference>
<dbReference type="Gene3D" id="1.10.10.1330">
    <property type="entry name" value="RNA polymerase sigma-54 factor, core-binding domain"/>
    <property type="match status" value="1"/>
</dbReference>
<dbReference type="PROSITE" id="PS00718">
    <property type="entry name" value="SIGMA54_2"/>
    <property type="match status" value="1"/>
</dbReference>
<dbReference type="Proteomes" id="UP000243739">
    <property type="component" value="Unassembled WGS sequence"/>
</dbReference>
<proteinExistence type="inferred from homology"/>
<keyword evidence="5" id="KW-0805">Transcription regulation</keyword>
<evidence type="ECO:0000256" key="4">
    <source>
        <dbReference type="ARBA" id="ARBA00022695"/>
    </source>
</evidence>
<keyword evidence="6" id="KW-0731">Sigma factor</keyword>
<dbReference type="GO" id="GO:0001216">
    <property type="term" value="F:DNA-binding transcription activator activity"/>
    <property type="evidence" value="ECO:0007669"/>
    <property type="project" value="InterPro"/>
</dbReference>
<dbReference type="GO" id="GO:0003677">
    <property type="term" value="F:DNA binding"/>
    <property type="evidence" value="ECO:0007669"/>
    <property type="project" value="UniProtKB-KW"/>
</dbReference>
<evidence type="ECO:0000256" key="7">
    <source>
        <dbReference type="ARBA" id="ARBA00023125"/>
    </source>
</evidence>
<dbReference type="PROSITE" id="PS50044">
    <property type="entry name" value="SIGMA54_3"/>
    <property type="match status" value="1"/>
</dbReference>
<comment type="similarity">
    <text evidence="1">Belongs to the sigma-54 factor family.</text>
</comment>
<dbReference type="Pfam" id="PF00309">
    <property type="entry name" value="Sigma54_AID"/>
    <property type="match status" value="1"/>
</dbReference>
<keyword evidence="3" id="KW-0808">Transferase</keyword>
<keyword evidence="2" id="KW-0240">DNA-directed RNA polymerase</keyword>
<dbReference type="NCBIfam" id="TIGR02395">
    <property type="entry name" value="rpoN_sigma"/>
    <property type="match status" value="1"/>
</dbReference>
<dbReference type="InterPro" id="IPR007634">
    <property type="entry name" value="RNA_pol_sigma_54_DNA-bd"/>
</dbReference>
<keyword evidence="4" id="KW-0548">Nucleotidyltransferase</keyword>
<dbReference type="AlphaFoldDB" id="A0A1D2YVL5"/>
<dbReference type="GO" id="GO:0016779">
    <property type="term" value="F:nucleotidyltransferase activity"/>
    <property type="evidence" value="ECO:0007669"/>
    <property type="project" value="UniProtKB-KW"/>
</dbReference>
<dbReference type="InterPro" id="IPR007046">
    <property type="entry name" value="RNA_pol_sigma_54_core-bd"/>
</dbReference>
<dbReference type="PRINTS" id="PR00045">
    <property type="entry name" value="SIGMA54FCT"/>
</dbReference>
<evidence type="ECO:0000313" key="11">
    <source>
        <dbReference type="EMBL" id="OEF99693.1"/>
    </source>
</evidence>
<evidence type="ECO:0000313" key="12">
    <source>
        <dbReference type="Proteomes" id="UP000243739"/>
    </source>
</evidence>
<dbReference type="PROSITE" id="PS00717">
    <property type="entry name" value="SIGMA54_1"/>
    <property type="match status" value="1"/>
</dbReference>
<evidence type="ECO:0000259" key="9">
    <source>
        <dbReference type="Pfam" id="PF04552"/>
    </source>
</evidence>
<evidence type="ECO:0000256" key="2">
    <source>
        <dbReference type="ARBA" id="ARBA00022478"/>
    </source>
</evidence>
<dbReference type="OrthoDB" id="9814402at2"/>
<dbReference type="PANTHER" id="PTHR32248">
    <property type="entry name" value="RNA POLYMERASE SIGMA-54 FACTOR"/>
    <property type="match status" value="1"/>
</dbReference>
<dbReference type="GO" id="GO:0016987">
    <property type="term" value="F:sigma factor activity"/>
    <property type="evidence" value="ECO:0007669"/>
    <property type="project" value="UniProtKB-KW"/>
</dbReference>
<name>A0A1D2YVL5_9BACI</name>
<evidence type="ECO:0000256" key="1">
    <source>
        <dbReference type="ARBA" id="ARBA00008798"/>
    </source>
</evidence>
<evidence type="ECO:0000256" key="3">
    <source>
        <dbReference type="ARBA" id="ARBA00022679"/>
    </source>
</evidence>
<evidence type="ECO:0000256" key="6">
    <source>
        <dbReference type="ARBA" id="ARBA00023082"/>
    </source>
</evidence>
<evidence type="ECO:0000256" key="8">
    <source>
        <dbReference type="ARBA" id="ARBA00023163"/>
    </source>
</evidence>